<gene>
    <name evidence="1" type="ORF">FZEAL_4426</name>
</gene>
<dbReference type="AlphaFoldDB" id="A0A8H4UMI4"/>
<dbReference type="EMBL" id="JABEYC010000303">
    <property type="protein sequence ID" value="KAF4979350.1"/>
    <property type="molecule type" value="Genomic_DNA"/>
</dbReference>
<name>A0A8H4UMI4_9HYPO</name>
<protein>
    <submittedName>
        <fullName evidence="1">Uncharacterized protein</fullName>
    </submittedName>
</protein>
<dbReference type="Proteomes" id="UP000635477">
    <property type="component" value="Unassembled WGS sequence"/>
</dbReference>
<proteinExistence type="predicted"/>
<comment type="caution">
    <text evidence="1">The sequence shown here is derived from an EMBL/GenBank/DDBJ whole genome shotgun (WGS) entry which is preliminary data.</text>
</comment>
<reference evidence="1" key="1">
    <citation type="journal article" date="2020" name="BMC Genomics">
        <title>Correction to: Identification and distribution of gene clusters required for synthesis of sphingolipid metabolism inhibitors in diverse species of the filamentous fungus Fusarium.</title>
        <authorList>
            <person name="Kim H.S."/>
            <person name="Lohmar J.M."/>
            <person name="Busman M."/>
            <person name="Brown D.W."/>
            <person name="Naumann T.A."/>
            <person name="Divon H.H."/>
            <person name="Lysoe E."/>
            <person name="Uhlig S."/>
            <person name="Proctor R.H."/>
        </authorList>
    </citation>
    <scope>NUCLEOTIDE SEQUENCE</scope>
    <source>
        <strain evidence="1">NRRL 22465</strain>
    </source>
</reference>
<sequence length="147" mass="17022">MYTHVSPSSSPPHIRIAPLWQLRQPQRGWCSALYDSTQRNPPKTRQNPLAQELYGHYIFACGEFSDFTRKLAWYREQLHTFAGEGSTVPPATPPFLTLLRYALLSSALQEKKQILHDQASWIQPLVIVKFDRVYEFQRPASSRMTCK</sequence>
<organism evidence="1 2">
    <name type="scientific">Fusarium zealandicum</name>
    <dbReference type="NCBI Taxonomy" id="1053134"/>
    <lineage>
        <taxon>Eukaryota</taxon>
        <taxon>Fungi</taxon>
        <taxon>Dikarya</taxon>
        <taxon>Ascomycota</taxon>
        <taxon>Pezizomycotina</taxon>
        <taxon>Sordariomycetes</taxon>
        <taxon>Hypocreomycetidae</taxon>
        <taxon>Hypocreales</taxon>
        <taxon>Nectriaceae</taxon>
        <taxon>Fusarium</taxon>
        <taxon>Fusarium staphyleae species complex</taxon>
    </lineage>
</organism>
<evidence type="ECO:0000313" key="1">
    <source>
        <dbReference type="EMBL" id="KAF4979350.1"/>
    </source>
</evidence>
<keyword evidence="2" id="KW-1185">Reference proteome</keyword>
<evidence type="ECO:0000313" key="2">
    <source>
        <dbReference type="Proteomes" id="UP000635477"/>
    </source>
</evidence>
<accession>A0A8H4UMI4</accession>
<reference evidence="1" key="2">
    <citation type="submission" date="2020-05" db="EMBL/GenBank/DDBJ databases">
        <authorList>
            <person name="Kim H.-S."/>
            <person name="Proctor R.H."/>
            <person name="Brown D.W."/>
        </authorList>
    </citation>
    <scope>NUCLEOTIDE SEQUENCE</scope>
    <source>
        <strain evidence="1">NRRL 22465</strain>
    </source>
</reference>